<comment type="caution">
    <text evidence="2">The sequence shown here is derived from an EMBL/GenBank/DDBJ whole genome shotgun (WGS) entry which is preliminary data.</text>
</comment>
<sequence>MTVEHRITHPDPYLSVVVPSLPDHDLSALVSALRNQQLDEFEAIFVVDESLGVCEARNRGVEEASGDVIAFTDDDCEPPSEWLSVIAEAFRDDPDLVILEGPVGGYGNYDGTRKYPTCNLAVRRSAIESAGGFRPEYEYWREDTEFGWRIEAEGTARYDDRMYMVHKDRPRAEIIEENERRLEREYPEKYSDIIVPDTILGRINDWLWRHGFWDRVDDIRYRGEH</sequence>
<dbReference type="InterPro" id="IPR029044">
    <property type="entry name" value="Nucleotide-diphossugar_trans"/>
</dbReference>
<evidence type="ECO:0000313" key="3">
    <source>
        <dbReference type="Proteomes" id="UP000608850"/>
    </source>
</evidence>
<dbReference type="InterPro" id="IPR001173">
    <property type="entry name" value="Glyco_trans_2-like"/>
</dbReference>
<dbReference type="Pfam" id="PF00535">
    <property type="entry name" value="Glycos_transf_2"/>
    <property type="match status" value="1"/>
</dbReference>
<dbReference type="PANTHER" id="PTHR43685:SF2">
    <property type="entry name" value="GLYCOSYLTRANSFERASE 2-LIKE DOMAIN-CONTAINING PROTEIN"/>
    <property type="match status" value="1"/>
</dbReference>
<dbReference type="RefSeq" id="WP_188879591.1">
    <property type="nucleotide sequence ID" value="NZ_BMOQ01000007.1"/>
</dbReference>
<feature type="domain" description="Glycosyltransferase 2-like" evidence="1">
    <location>
        <begin position="51"/>
        <end position="116"/>
    </location>
</feature>
<reference evidence="2 3" key="1">
    <citation type="journal article" date="2019" name="Int. J. Syst. Evol. Microbiol.">
        <title>The Global Catalogue of Microorganisms (GCM) 10K type strain sequencing project: providing services to taxonomists for standard genome sequencing and annotation.</title>
        <authorList>
            <consortium name="The Broad Institute Genomics Platform"/>
            <consortium name="The Broad Institute Genome Sequencing Center for Infectious Disease"/>
            <person name="Wu L."/>
            <person name="Ma J."/>
        </authorList>
    </citation>
    <scope>NUCLEOTIDE SEQUENCE [LARGE SCALE GENOMIC DNA]</scope>
    <source>
        <strain evidence="2 3">JCM 16331</strain>
    </source>
</reference>
<dbReference type="OrthoDB" id="46222at2157"/>
<dbReference type="CDD" id="cd00761">
    <property type="entry name" value="Glyco_tranf_GTA_type"/>
    <property type="match status" value="1"/>
</dbReference>
<organism evidence="2 3">
    <name type="scientific">Halarchaeum nitratireducens</name>
    <dbReference type="NCBI Taxonomy" id="489913"/>
    <lineage>
        <taxon>Archaea</taxon>
        <taxon>Methanobacteriati</taxon>
        <taxon>Methanobacteriota</taxon>
        <taxon>Stenosarchaea group</taxon>
        <taxon>Halobacteria</taxon>
        <taxon>Halobacteriales</taxon>
        <taxon>Halobacteriaceae</taxon>
    </lineage>
</organism>
<dbReference type="SUPFAM" id="SSF53448">
    <property type="entry name" value="Nucleotide-diphospho-sugar transferases"/>
    <property type="match status" value="1"/>
</dbReference>
<accession>A0A830GEI9</accession>
<dbReference type="EMBL" id="BMOQ01000007">
    <property type="protein sequence ID" value="GGN23751.1"/>
    <property type="molecule type" value="Genomic_DNA"/>
</dbReference>
<dbReference type="Proteomes" id="UP000608850">
    <property type="component" value="Unassembled WGS sequence"/>
</dbReference>
<dbReference type="Gene3D" id="3.90.550.10">
    <property type="entry name" value="Spore Coat Polysaccharide Biosynthesis Protein SpsA, Chain A"/>
    <property type="match status" value="1"/>
</dbReference>
<protein>
    <recommendedName>
        <fullName evidence="1">Glycosyltransferase 2-like domain-containing protein</fullName>
    </recommendedName>
</protein>
<dbReference type="PANTHER" id="PTHR43685">
    <property type="entry name" value="GLYCOSYLTRANSFERASE"/>
    <property type="match status" value="1"/>
</dbReference>
<name>A0A830GEI9_9EURY</name>
<evidence type="ECO:0000313" key="2">
    <source>
        <dbReference type="EMBL" id="GGN23751.1"/>
    </source>
</evidence>
<gene>
    <name evidence="2" type="ORF">GCM10009021_26700</name>
</gene>
<dbReference type="AlphaFoldDB" id="A0A830GEI9"/>
<proteinExistence type="predicted"/>
<keyword evidence="3" id="KW-1185">Reference proteome</keyword>
<evidence type="ECO:0000259" key="1">
    <source>
        <dbReference type="Pfam" id="PF00535"/>
    </source>
</evidence>
<dbReference type="InterPro" id="IPR050834">
    <property type="entry name" value="Glycosyltransf_2"/>
</dbReference>